<evidence type="ECO:0000313" key="7">
    <source>
        <dbReference type="EMBL" id="PJF18876.1"/>
    </source>
</evidence>
<dbReference type="PROSITE" id="PS00344">
    <property type="entry name" value="GATA_ZN_FINGER_1"/>
    <property type="match status" value="1"/>
</dbReference>
<dbReference type="PANTHER" id="PTHR45658">
    <property type="entry name" value="GATA TRANSCRIPTION FACTOR"/>
    <property type="match status" value="1"/>
</dbReference>
<dbReference type="AlphaFoldDB" id="A0A2H9TMB1"/>
<organism evidence="7 8">
    <name type="scientific">Paramicrosporidium saccamoebae</name>
    <dbReference type="NCBI Taxonomy" id="1246581"/>
    <lineage>
        <taxon>Eukaryota</taxon>
        <taxon>Fungi</taxon>
        <taxon>Fungi incertae sedis</taxon>
        <taxon>Cryptomycota</taxon>
        <taxon>Cryptomycota incertae sedis</taxon>
        <taxon>Paramicrosporidium</taxon>
    </lineage>
</organism>
<dbReference type="GO" id="GO:0043565">
    <property type="term" value="F:sequence-specific DNA binding"/>
    <property type="evidence" value="ECO:0007669"/>
    <property type="project" value="InterPro"/>
</dbReference>
<dbReference type="Proteomes" id="UP000240830">
    <property type="component" value="Unassembled WGS sequence"/>
</dbReference>
<dbReference type="InterPro" id="IPR013088">
    <property type="entry name" value="Znf_NHR/GATA"/>
</dbReference>
<evidence type="ECO:0000256" key="1">
    <source>
        <dbReference type="ARBA" id="ARBA00022723"/>
    </source>
</evidence>
<evidence type="ECO:0000313" key="8">
    <source>
        <dbReference type="Proteomes" id="UP000240830"/>
    </source>
</evidence>
<dbReference type="GO" id="GO:0006355">
    <property type="term" value="P:regulation of DNA-templated transcription"/>
    <property type="evidence" value="ECO:0007669"/>
    <property type="project" value="InterPro"/>
</dbReference>
<gene>
    <name evidence="7" type="ORF">PSACC_01286</name>
</gene>
<keyword evidence="3" id="KW-0862">Zinc</keyword>
<dbReference type="STRING" id="1246581.A0A2H9TMB1"/>
<accession>A0A2H9TMB1</accession>
<evidence type="ECO:0000256" key="5">
    <source>
        <dbReference type="SAM" id="MobiDB-lite"/>
    </source>
</evidence>
<keyword evidence="2 4" id="KW-0863">Zinc-finger</keyword>
<feature type="region of interest" description="Disordered" evidence="5">
    <location>
        <begin position="234"/>
        <end position="266"/>
    </location>
</feature>
<dbReference type="InterPro" id="IPR051140">
    <property type="entry name" value="GATA_TF"/>
</dbReference>
<evidence type="ECO:0000256" key="3">
    <source>
        <dbReference type="ARBA" id="ARBA00022833"/>
    </source>
</evidence>
<dbReference type="EMBL" id="MTSL01000097">
    <property type="protein sequence ID" value="PJF18876.1"/>
    <property type="molecule type" value="Genomic_DNA"/>
</dbReference>
<dbReference type="SUPFAM" id="SSF57716">
    <property type="entry name" value="Glucocorticoid receptor-like (DNA-binding domain)"/>
    <property type="match status" value="1"/>
</dbReference>
<dbReference type="OrthoDB" id="2162994at2759"/>
<dbReference type="Gene3D" id="3.30.50.10">
    <property type="entry name" value="Erythroid Transcription Factor GATA-1, subunit A"/>
    <property type="match status" value="1"/>
</dbReference>
<keyword evidence="8" id="KW-1185">Reference proteome</keyword>
<dbReference type="PROSITE" id="PS50114">
    <property type="entry name" value="GATA_ZN_FINGER_2"/>
    <property type="match status" value="1"/>
</dbReference>
<keyword evidence="1" id="KW-0479">Metal-binding</keyword>
<dbReference type="InterPro" id="IPR000679">
    <property type="entry name" value="Znf_GATA"/>
</dbReference>
<evidence type="ECO:0000256" key="4">
    <source>
        <dbReference type="PROSITE-ProRule" id="PRU00094"/>
    </source>
</evidence>
<dbReference type="SMART" id="SM00401">
    <property type="entry name" value="ZnF_GATA"/>
    <property type="match status" value="1"/>
</dbReference>
<name>A0A2H9TMB1_9FUNG</name>
<dbReference type="CDD" id="cd00202">
    <property type="entry name" value="ZnF_GATA"/>
    <property type="match status" value="1"/>
</dbReference>
<protein>
    <submittedName>
        <fullName evidence="7">Gat2p</fullName>
    </submittedName>
</protein>
<sequence>MTVKTARSVALERDILQSRVFERASDVMTEQLEHVCSATVMIGAHRFHNVPFYTLPSVEQLTSARRGSLSLVQMFLDPTKKDPAAEASPAQDSASNSIKELLSRNPGLVQLLNGTVSQNKKPTQQIMSRPKCVYFKLTDELLVFPSNAIVEMLDGNLLVSFTPLLDSPHPLSMAIQMPSEMLTTSLQRWTRDPLSLFSEYLPKLTKPTNIGYREIQFPCFSPHDVAGDTLARPVRTTDRPHARTTRRTSKTTAERRAHSTSPATETVEDGRQCAHCKCSVTPMWRRGPEGPSTLCNACGVKWKHGKLGTSPTKRRRSGDLFDVPEEPLEPLSNAKNCENVAPMSIVQIPPKFAPIKKRKYVAPAKQTESPNV</sequence>
<comment type="caution">
    <text evidence="7">The sequence shown here is derived from an EMBL/GenBank/DDBJ whole genome shotgun (WGS) entry which is preliminary data.</text>
</comment>
<proteinExistence type="predicted"/>
<reference evidence="7 8" key="1">
    <citation type="submission" date="2016-10" db="EMBL/GenBank/DDBJ databases">
        <title>The genome of Paramicrosporidium saccamoebae is the missing link in understanding Cryptomycota and Microsporidia evolution.</title>
        <authorList>
            <person name="Quandt C.A."/>
            <person name="Beaudet D."/>
            <person name="Corsaro D."/>
            <person name="Michel R."/>
            <person name="Corradi N."/>
            <person name="James T."/>
        </authorList>
    </citation>
    <scope>NUCLEOTIDE SEQUENCE [LARGE SCALE GENOMIC DNA]</scope>
    <source>
        <strain evidence="7 8">KSL3</strain>
    </source>
</reference>
<feature type="domain" description="GATA-type" evidence="6">
    <location>
        <begin position="267"/>
        <end position="303"/>
    </location>
</feature>
<evidence type="ECO:0000256" key="2">
    <source>
        <dbReference type="ARBA" id="ARBA00022771"/>
    </source>
</evidence>
<dbReference type="GO" id="GO:0008270">
    <property type="term" value="F:zinc ion binding"/>
    <property type="evidence" value="ECO:0007669"/>
    <property type="project" value="UniProtKB-KW"/>
</dbReference>
<evidence type="ECO:0000259" key="6">
    <source>
        <dbReference type="PROSITE" id="PS50114"/>
    </source>
</evidence>
<dbReference type="Pfam" id="PF00320">
    <property type="entry name" value="GATA"/>
    <property type="match status" value="1"/>
</dbReference>